<keyword evidence="2" id="KW-1185">Reference proteome</keyword>
<name>A0A1B6Q5J3_SORBI</name>
<dbReference type="Gramene" id="KXG33189">
    <property type="protein sequence ID" value="KXG33189"/>
    <property type="gene ID" value="SORBI_3003G267200"/>
</dbReference>
<accession>A0A1B6Q5J3</accession>
<evidence type="ECO:0000313" key="2">
    <source>
        <dbReference type="Proteomes" id="UP000000768"/>
    </source>
</evidence>
<gene>
    <name evidence="1" type="ORF">SORBI_3003G267200</name>
</gene>
<reference evidence="1 2" key="1">
    <citation type="journal article" date="2009" name="Nature">
        <title>The Sorghum bicolor genome and the diversification of grasses.</title>
        <authorList>
            <person name="Paterson A.H."/>
            <person name="Bowers J.E."/>
            <person name="Bruggmann R."/>
            <person name="Dubchak I."/>
            <person name="Grimwood J."/>
            <person name="Gundlach H."/>
            <person name="Haberer G."/>
            <person name="Hellsten U."/>
            <person name="Mitros T."/>
            <person name="Poliakov A."/>
            <person name="Schmutz J."/>
            <person name="Spannagl M."/>
            <person name="Tang H."/>
            <person name="Wang X."/>
            <person name="Wicker T."/>
            <person name="Bharti A.K."/>
            <person name="Chapman J."/>
            <person name="Feltus F.A."/>
            <person name="Gowik U."/>
            <person name="Grigoriev I.V."/>
            <person name="Lyons E."/>
            <person name="Maher C.A."/>
            <person name="Martis M."/>
            <person name="Narechania A."/>
            <person name="Otillar R.P."/>
            <person name="Penning B.W."/>
            <person name="Salamov A.A."/>
            <person name="Wang Y."/>
            <person name="Zhang L."/>
            <person name="Carpita N.C."/>
            <person name="Freeling M."/>
            <person name="Gingle A.R."/>
            <person name="Hash C.T."/>
            <person name="Keller B."/>
            <person name="Klein P."/>
            <person name="Kresovich S."/>
            <person name="McCann M.C."/>
            <person name="Ming R."/>
            <person name="Peterson D.G."/>
            <person name="Mehboob-ur-Rahman"/>
            <person name="Ware D."/>
            <person name="Westhoff P."/>
            <person name="Mayer K.F."/>
            <person name="Messing J."/>
            <person name="Rokhsar D.S."/>
        </authorList>
    </citation>
    <scope>NUCLEOTIDE SEQUENCE [LARGE SCALE GENOMIC DNA]</scope>
    <source>
        <strain evidence="2">cv. BTx623</strain>
    </source>
</reference>
<reference evidence="2" key="2">
    <citation type="journal article" date="2018" name="Plant J.">
        <title>The Sorghum bicolor reference genome: improved assembly, gene annotations, a transcriptome atlas, and signatures of genome organization.</title>
        <authorList>
            <person name="McCormick R.F."/>
            <person name="Truong S.K."/>
            <person name="Sreedasyam A."/>
            <person name="Jenkins J."/>
            <person name="Shu S."/>
            <person name="Sims D."/>
            <person name="Kennedy M."/>
            <person name="Amirebrahimi M."/>
            <person name="Weers B.D."/>
            <person name="McKinley B."/>
            <person name="Mattison A."/>
            <person name="Morishige D.T."/>
            <person name="Grimwood J."/>
            <person name="Schmutz J."/>
            <person name="Mullet J.E."/>
        </authorList>
    </citation>
    <scope>NUCLEOTIDE SEQUENCE [LARGE SCALE GENOMIC DNA]</scope>
    <source>
        <strain evidence="2">cv. BTx623</strain>
    </source>
</reference>
<protein>
    <submittedName>
        <fullName evidence="1">Uncharacterized protein</fullName>
    </submittedName>
</protein>
<dbReference type="EMBL" id="CM000762">
    <property type="protein sequence ID" value="KXG33189.1"/>
    <property type="molecule type" value="Genomic_DNA"/>
</dbReference>
<evidence type="ECO:0000313" key="1">
    <source>
        <dbReference type="EMBL" id="KXG33189.1"/>
    </source>
</evidence>
<proteinExistence type="predicted"/>
<organism evidence="1 2">
    <name type="scientific">Sorghum bicolor</name>
    <name type="common">Sorghum</name>
    <name type="synonym">Sorghum vulgare</name>
    <dbReference type="NCBI Taxonomy" id="4558"/>
    <lineage>
        <taxon>Eukaryota</taxon>
        <taxon>Viridiplantae</taxon>
        <taxon>Streptophyta</taxon>
        <taxon>Embryophyta</taxon>
        <taxon>Tracheophyta</taxon>
        <taxon>Spermatophyta</taxon>
        <taxon>Magnoliopsida</taxon>
        <taxon>Liliopsida</taxon>
        <taxon>Poales</taxon>
        <taxon>Poaceae</taxon>
        <taxon>PACMAD clade</taxon>
        <taxon>Panicoideae</taxon>
        <taxon>Andropogonodae</taxon>
        <taxon>Andropogoneae</taxon>
        <taxon>Sorghinae</taxon>
        <taxon>Sorghum</taxon>
    </lineage>
</organism>
<sequence length="59" mass="6416">MHERTGGGSAARRLGAVAGLRRCAVLHAACLHSRGQRRVDGRRSYALVFAICNKGKKHM</sequence>
<dbReference type="Proteomes" id="UP000000768">
    <property type="component" value="Chromosome 3"/>
</dbReference>
<dbReference type="AlphaFoldDB" id="A0A1B6Q5J3"/>
<dbReference type="InParanoid" id="A0A1B6Q5J3"/>